<evidence type="ECO:0000256" key="1">
    <source>
        <dbReference type="SAM" id="Coils"/>
    </source>
</evidence>
<keyword evidence="2" id="KW-1133">Transmembrane helix</keyword>
<keyword evidence="2" id="KW-0472">Membrane</keyword>
<sequence>MADDELILEIDKAFWPRGVMRGLTPVLRALGDKHGNVVIAAQPTKGSIMVKGSAEQIEAVKSELREIIEEHFPDAPVPEELLAEGEGGAAEEEQEEEEQEEEAFWHLSSSLWHCLGEGEWPSFIVMEGAVTIKRMVDLAVNTMSFSFAFCFLYATQWWLAQIFLNEEAALSMVLAMVITVCSCFMLYVLDRMADESEEASASHGGVEKEDKVNRKLMEGIAILIGFVWEQSFDGALEGVAEKGNLWLKPLLGLLTALVILPVWFWYIMPMETEAGYIIGLMPRAIKTRVANINFVHEPWLRKEVNAQVKEMLVVLCEEKVLELSNDILSALKVDQSSKYKPPTPLESG</sequence>
<feature type="transmembrane region" description="Helical" evidence="2">
    <location>
        <begin position="168"/>
        <end position="189"/>
    </location>
</feature>
<organism evidence="3">
    <name type="scientific">Pyrodinium bahamense</name>
    <dbReference type="NCBI Taxonomy" id="73915"/>
    <lineage>
        <taxon>Eukaryota</taxon>
        <taxon>Sar</taxon>
        <taxon>Alveolata</taxon>
        <taxon>Dinophyceae</taxon>
        <taxon>Gonyaulacales</taxon>
        <taxon>Pyrocystaceae</taxon>
        <taxon>Pyrodinium</taxon>
    </lineage>
</organism>
<evidence type="ECO:0000256" key="2">
    <source>
        <dbReference type="SAM" id="Phobius"/>
    </source>
</evidence>
<feature type="coiled-coil region" evidence="1">
    <location>
        <begin position="50"/>
        <end position="102"/>
    </location>
</feature>
<proteinExistence type="predicted"/>
<feature type="transmembrane region" description="Helical" evidence="2">
    <location>
        <begin position="250"/>
        <end position="268"/>
    </location>
</feature>
<gene>
    <name evidence="3" type="ORF">PBAH0796_LOCUS4399</name>
</gene>
<feature type="transmembrane region" description="Helical" evidence="2">
    <location>
        <begin position="138"/>
        <end position="156"/>
    </location>
</feature>
<keyword evidence="1" id="KW-0175">Coiled coil</keyword>
<name>A0A7R9ZZP4_9DINO</name>
<dbReference type="AlphaFoldDB" id="A0A7R9ZZP4"/>
<dbReference type="EMBL" id="HBEG01007465">
    <property type="protein sequence ID" value="CAD8348660.1"/>
    <property type="molecule type" value="Transcribed_RNA"/>
</dbReference>
<reference evidence="3" key="1">
    <citation type="submission" date="2021-01" db="EMBL/GenBank/DDBJ databases">
        <authorList>
            <person name="Corre E."/>
            <person name="Pelletier E."/>
            <person name="Niang G."/>
            <person name="Scheremetjew M."/>
            <person name="Finn R."/>
            <person name="Kale V."/>
            <person name="Holt S."/>
            <person name="Cochrane G."/>
            <person name="Meng A."/>
            <person name="Brown T."/>
            <person name="Cohen L."/>
        </authorList>
    </citation>
    <scope>NUCLEOTIDE SEQUENCE</scope>
    <source>
        <strain evidence="3">Pbaha01</strain>
    </source>
</reference>
<keyword evidence="2" id="KW-0812">Transmembrane</keyword>
<evidence type="ECO:0000313" key="3">
    <source>
        <dbReference type="EMBL" id="CAD8348660.1"/>
    </source>
</evidence>
<protein>
    <submittedName>
        <fullName evidence="3">Uncharacterized protein</fullName>
    </submittedName>
</protein>
<accession>A0A7R9ZZP4</accession>